<dbReference type="AlphaFoldDB" id="A0A1J7BKP0"/>
<accession>A0A1J7BKP0</accession>
<keyword evidence="5" id="KW-1185">Reference proteome</keyword>
<name>A0A1J7BKP0_9ACTN</name>
<dbReference type="PRINTS" id="PR01483">
    <property type="entry name" value="FASYNTHASE"/>
</dbReference>
<organism evidence="4 5">
    <name type="scientific">Mangrovactinospora gilvigrisea</name>
    <dbReference type="NCBI Taxonomy" id="1428644"/>
    <lineage>
        <taxon>Bacteria</taxon>
        <taxon>Bacillati</taxon>
        <taxon>Actinomycetota</taxon>
        <taxon>Actinomycetes</taxon>
        <taxon>Kitasatosporales</taxon>
        <taxon>Streptomycetaceae</taxon>
        <taxon>Mangrovactinospora</taxon>
    </lineage>
</organism>
<dbReference type="EMBL" id="MLCF01000005">
    <property type="protein sequence ID" value="OIV39165.1"/>
    <property type="molecule type" value="Genomic_DNA"/>
</dbReference>
<dbReference type="GO" id="GO:0004312">
    <property type="term" value="F:fatty acid synthase activity"/>
    <property type="evidence" value="ECO:0007669"/>
    <property type="project" value="InterPro"/>
</dbReference>
<evidence type="ECO:0000256" key="2">
    <source>
        <dbReference type="SAM" id="MobiDB-lite"/>
    </source>
</evidence>
<feature type="domain" description="MaoC-like" evidence="3">
    <location>
        <begin position="203"/>
        <end position="287"/>
    </location>
</feature>
<comment type="caution">
    <text evidence="4">The sequence shown here is derived from an EMBL/GenBank/DDBJ whole genome shotgun (WGS) entry which is preliminary data.</text>
</comment>
<evidence type="ECO:0000259" key="3">
    <source>
        <dbReference type="Pfam" id="PF01575"/>
    </source>
</evidence>
<dbReference type="PANTHER" id="PTHR43841:SF1">
    <property type="entry name" value="3-HYDROXYACYL-THIOESTER DEHYDRATASE X"/>
    <property type="match status" value="1"/>
</dbReference>
<comment type="similarity">
    <text evidence="1">Belongs to the enoyl-CoA hydratase/isomerase family.</text>
</comment>
<evidence type="ECO:0000256" key="1">
    <source>
        <dbReference type="ARBA" id="ARBA00005254"/>
    </source>
</evidence>
<dbReference type="InterPro" id="IPR003965">
    <property type="entry name" value="Fatty_acid_synthase"/>
</dbReference>
<protein>
    <recommendedName>
        <fullName evidence="3">MaoC-like domain-containing protein</fullName>
    </recommendedName>
</protein>
<dbReference type="Gene3D" id="3.10.129.10">
    <property type="entry name" value="Hotdog Thioesterase"/>
    <property type="match status" value="1"/>
</dbReference>
<reference evidence="4 5" key="1">
    <citation type="submission" date="2016-10" db="EMBL/GenBank/DDBJ databases">
        <title>Genome sequence of Streptomyces gilvigriseus MUSC 26.</title>
        <authorList>
            <person name="Lee L.-H."/>
            <person name="Ser H.-L."/>
        </authorList>
    </citation>
    <scope>NUCLEOTIDE SEQUENCE [LARGE SCALE GENOMIC DNA]</scope>
    <source>
        <strain evidence="4 5">MUSC 26</strain>
    </source>
</reference>
<dbReference type="STRING" id="1428644.BIV57_01915"/>
<dbReference type="GO" id="GO:0006633">
    <property type="term" value="P:fatty acid biosynthetic process"/>
    <property type="evidence" value="ECO:0007669"/>
    <property type="project" value="InterPro"/>
</dbReference>
<sequence>MHSRTAGTTPGRAPDRTPSLAASYARALAGAARRGRPSALPERTATAGRVSVDRDALAAYASLVGEPVGDALPPLYPHLLGFPLSMGLMTARDFPFPLLGLVHIENRAERRRPLDAAEGFEVRVRTENLRPHRRGTAFDVVTEVHAVRADGPVWWEASTYLHRHATDAEPRADGRPEPGEAAEPQEERAGPGELPATAVLRVPADIGRRYAAVSGDRNPIHLSRASARVFGFPRAIAHGMWTAARCLAALPGPLPPAFTTTASFRRPVRLPATAALHVQRDGERTRFALGAHLHGTVEPRPGRG</sequence>
<dbReference type="GO" id="GO:0005835">
    <property type="term" value="C:fatty acid synthase complex"/>
    <property type="evidence" value="ECO:0007669"/>
    <property type="project" value="InterPro"/>
</dbReference>
<evidence type="ECO:0000313" key="5">
    <source>
        <dbReference type="Proteomes" id="UP000243342"/>
    </source>
</evidence>
<gene>
    <name evidence="4" type="ORF">BIV57_01915</name>
</gene>
<dbReference type="PANTHER" id="PTHR43841">
    <property type="entry name" value="3-HYDROXYACYL-THIOESTER DEHYDRATASE HTDX-RELATED"/>
    <property type="match status" value="1"/>
</dbReference>
<evidence type="ECO:0000313" key="4">
    <source>
        <dbReference type="EMBL" id="OIV39165.1"/>
    </source>
</evidence>
<dbReference type="SUPFAM" id="SSF54637">
    <property type="entry name" value="Thioesterase/thiol ester dehydrase-isomerase"/>
    <property type="match status" value="2"/>
</dbReference>
<dbReference type="InterPro" id="IPR029069">
    <property type="entry name" value="HotDog_dom_sf"/>
</dbReference>
<dbReference type="Proteomes" id="UP000243342">
    <property type="component" value="Unassembled WGS sequence"/>
</dbReference>
<feature type="compositionally biased region" description="Basic and acidic residues" evidence="2">
    <location>
        <begin position="167"/>
        <end position="178"/>
    </location>
</feature>
<dbReference type="InterPro" id="IPR002539">
    <property type="entry name" value="MaoC-like_dom"/>
</dbReference>
<dbReference type="Pfam" id="PF01575">
    <property type="entry name" value="MaoC_dehydratas"/>
    <property type="match status" value="1"/>
</dbReference>
<dbReference type="OrthoDB" id="9774179at2"/>
<proteinExistence type="inferred from homology"/>
<feature type="region of interest" description="Disordered" evidence="2">
    <location>
        <begin position="167"/>
        <end position="191"/>
    </location>
</feature>